<evidence type="ECO:0000313" key="2">
    <source>
        <dbReference type="Proteomes" id="UP000295129"/>
    </source>
</evidence>
<evidence type="ECO:0000313" key="1">
    <source>
        <dbReference type="EMBL" id="TDN55872.1"/>
    </source>
</evidence>
<dbReference type="AlphaFoldDB" id="A0A4V3BNT8"/>
<proteinExistence type="predicted"/>
<protein>
    <recommendedName>
        <fullName evidence="3">Outer membrane protein with glycine zipper</fullName>
    </recommendedName>
</protein>
<gene>
    <name evidence="1" type="ORF">C7389_103210</name>
</gene>
<reference evidence="1 2" key="1">
    <citation type="submission" date="2019-03" db="EMBL/GenBank/DDBJ databases">
        <title>Genomic Encyclopedia of Type Strains, Phase IV (KMG-IV): sequencing the most valuable type-strain genomes for metagenomic binning, comparative biology and taxonomic classification.</title>
        <authorList>
            <person name="Goeker M."/>
        </authorList>
    </citation>
    <scope>NUCLEOTIDE SEQUENCE [LARGE SCALE GENOMIC DNA]</scope>
    <source>
        <strain evidence="1 2">DSM 12121</strain>
    </source>
</reference>
<organism evidence="1 2">
    <name type="scientific">Azoarcus indigens</name>
    <dbReference type="NCBI Taxonomy" id="29545"/>
    <lineage>
        <taxon>Bacteria</taxon>
        <taxon>Pseudomonadati</taxon>
        <taxon>Pseudomonadota</taxon>
        <taxon>Betaproteobacteria</taxon>
        <taxon>Rhodocyclales</taxon>
        <taxon>Zoogloeaceae</taxon>
        <taxon>Azoarcus</taxon>
    </lineage>
</organism>
<accession>A0A4V3BNT8</accession>
<dbReference type="Proteomes" id="UP000295129">
    <property type="component" value="Unassembled WGS sequence"/>
</dbReference>
<sequence length="188" mass="19082">MTAIIAAHFAHVEHMHEATAQLRAQGFSRDEYATYFLNPPGQHGLYHLGGDAASDEGTRKAGKNATAGAVAGGAAGAIVGTIGGPMGMLAGAGAGAYLGALAGALRAADAPEPAKASTEAPAEPPGGPMVAVNVDKPGAEAAAVAILGRCHARQIDRANGEWRDGDWLDFDPREPIQTLLRQGQGQGR</sequence>
<dbReference type="EMBL" id="SNVV01000003">
    <property type="protein sequence ID" value="TDN55872.1"/>
    <property type="molecule type" value="Genomic_DNA"/>
</dbReference>
<evidence type="ECO:0008006" key="3">
    <source>
        <dbReference type="Google" id="ProtNLM"/>
    </source>
</evidence>
<dbReference type="OrthoDB" id="6369218at2"/>
<dbReference type="RefSeq" id="WP_133589147.1">
    <property type="nucleotide sequence ID" value="NZ_SNVV01000003.1"/>
</dbReference>
<name>A0A4V3BNT8_9RHOO</name>
<keyword evidence="2" id="KW-1185">Reference proteome</keyword>
<comment type="caution">
    <text evidence="1">The sequence shown here is derived from an EMBL/GenBank/DDBJ whole genome shotgun (WGS) entry which is preliminary data.</text>
</comment>